<keyword evidence="3" id="KW-1185">Reference proteome</keyword>
<evidence type="ECO:0000256" key="1">
    <source>
        <dbReference type="SAM" id="MobiDB-lite"/>
    </source>
</evidence>
<name>A0A151M5N2_ALLMI</name>
<evidence type="ECO:0000313" key="3">
    <source>
        <dbReference type="Proteomes" id="UP000050525"/>
    </source>
</evidence>
<protein>
    <submittedName>
        <fullName evidence="2">Uncharacterized protein</fullName>
    </submittedName>
</protein>
<comment type="caution">
    <text evidence="2">The sequence shown here is derived from an EMBL/GenBank/DDBJ whole genome shotgun (WGS) entry which is preliminary data.</text>
</comment>
<accession>A0A151M5N2</accession>
<reference evidence="2 3" key="1">
    <citation type="journal article" date="2012" name="Genome Biol.">
        <title>Sequencing three crocodilian genomes to illuminate the evolution of archosaurs and amniotes.</title>
        <authorList>
            <person name="St John J.A."/>
            <person name="Braun E.L."/>
            <person name="Isberg S.R."/>
            <person name="Miles L.G."/>
            <person name="Chong A.Y."/>
            <person name="Gongora J."/>
            <person name="Dalzell P."/>
            <person name="Moran C."/>
            <person name="Bed'hom B."/>
            <person name="Abzhanov A."/>
            <person name="Burgess S.C."/>
            <person name="Cooksey A.M."/>
            <person name="Castoe T.A."/>
            <person name="Crawford N.G."/>
            <person name="Densmore L.D."/>
            <person name="Drew J.C."/>
            <person name="Edwards S.V."/>
            <person name="Faircloth B.C."/>
            <person name="Fujita M.K."/>
            <person name="Greenwold M.J."/>
            <person name="Hoffmann F.G."/>
            <person name="Howard J.M."/>
            <person name="Iguchi T."/>
            <person name="Janes D.E."/>
            <person name="Khan S.Y."/>
            <person name="Kohno S."/>
            <person name="de Koning A.J."/>
            <person name="Lance S.L."/>
            <person name="McCarthy F.M."/>
            <person name="McCormack J.E."/>
            <person name="Merchant M.E."/>
            <person name="Peterson D.G."/>
            <person name="Pollock D.D."/>
            <person name="Pourmand N."/>
            <person name="Raney B.J."/>
            <person name="Roessler K.A."/>
            <person name="Sanford J.R."/>
            <person name="Sawyer R.H."/>
            <person name="Schmidt C.J."/>
            <person name="Triplett E.W."/>
            <person name="Tuberville T.D."/>
            <person name="Venegas-Anaya M."/>
            <person name="Howard J.T."/>
            <person name="Jarvis E.D."/>
            <person name="Guillette L.J.Jr."/>
            <person name="Glenn T.C."/>
            <person name="Green R.E."/>
            <person name="Ray D.A."/>
        </authorList>
    </citation>
    <scope>NUCLEOTIDE SEQUENCE [LARGE SCALE GENOMIC DNA]</scope>
    <source>
        <strain evidence="2">KSC_2009_1</strain>
    </source>
</reference>
<dbReference type="Proteomes" id="UP000050525">
    <property type="component" value="Unassembled WGS sequence"/>
</dbReference>
<organism evidence="2 3">
    <name type="scientific">Alligator mississippiensis</name>
    <name type="common">American alligator</name>
    <dbReference type="NCBI Taxonomy" id="8496"/>
    <lineage>
        <taxon>Eukaryota</taxon>
        <taxon>Metazoa</taxon>
        <taxon>Chordata</taxon>
        <taxon>Craniata</taxon>
        <taxon>Vertebrata</taxon>
        <taxon>Euteleostomi</taxon>
        <taxon>Archelosauria</taxon>
        <taxon>Archosauria</taxon>
        <taxon>Crocodylia</taxon>
        <taxon>Alligatoridae</taxon>
        <taxon>Alligatorinae</taxon>
        <taxon>Alligator</taxon>
    </lineage>
</organism>
<dbReference type="EMBL" id="AKHW03006526">
    <property type="protein sequence ID" value="KYO19827.1"/>
    <property type="molecule type" value="Genomic_DNA"/>
</dbReference>
<evidence type="ECO:0000313" key="2">
    <source>
        <dbReference type="EMBL" id="KYO19827.1"/>
    </source>
</evidence>
<feature type="region of interest" description="Disordered" evidence="1">
    <location>
        <begin position="192"/>
        <end position="222"/>
    </location>
</feature>
<feature type="compositionally biased region" description="Acidic residues" evidence="1">
    <location>
        <begin position="129"/>
        <end position="147"/>
    </location>
</feature>
<gene>
    <name evidence="2" type="ORF">Y1Q_0006796</name>
</gene>
<feature type="region of interest" description="Disordered" evidence="1">
    <location>
        <begin position="99"/>
        <end position="151"/>
    </location>
</feature>
<dbReference type="AlphaFoldDB" id="A0A151M5N2"/>
<proteinExistence type="predicted"/>
<feature type="region of interest" description="Disordered" evidence="1">
    <location>
        <begin position="1"/>
        <end position="36"/>
    </location>
</feature>
<sequence>MGFPFPALPQVLVKEEEQDPAGPEPEVETESAGKASCAVQAGTGRASLRCVTPQQVKEEPLEEPIQRWQVTVHRQVEYMAVDMEGPGTLREPLCSRLGQSQPHHGHMPLEEAGWGPQEELPCVPKEEPPPYEEPDYPDTEETWDSSADESSLGCFPRRGPLLGAGGPTPDLICHIQRGEIKRWVRDDEEAEESLLSEDLSQADAESLGRAEQQQPHEEGPANLKLFQSRNQLLTRQGQRTAETERNLEGFEGQRDLKTPNGMVPCRQGLHICGEPGNSQAASVVHYFACYMPGQA</sequence>